<dbReference type="EMBL" id="CM045763">
    <property type="protein sequence ID" value="KAI8023817.1"/>
    <property type="molecule type" value="Genomic_DNA"/>
</dbReference>
<comment type="caution">
    <text evidence="1">The sequence shown here is derived from an EMBL/GenBank/DDBJ whole genome shotgun (WGS) entry which is preliminary data.</text>
</comment>
<gene>
    <name evidence="1" type="ORF">LOK49_LG03G00556</name>
</gene>
<evidence type="ECO:0000313" key="1">
    <source>
        <dbReference type="EMBL" id="KAI8023817.1"/>
    </source>
</evidence>
<evidence type="ECO:0000313" key="2">
    <source>
        <dbReference type="Proteomes" id="UP001060215"/>
    </source>
</evidence>
<keyword evidence="2" id="KW-1185">Reference proteome</keyword>
<accession>A0ACC0IG50</accession>
<dbReference type="Proteomes" id="UP001060215">
    <property type="component" value="Chromosome 6"/>
</dbReference>
<organism evidence="1 2">
    <name type="scientific">Camellia lanceoleosa</name>
    <dbReference type="NCBI Taxonomy" id="1840588"/>
    <lineage>
        <taxon>Eukaryota</taxon>
        <taxon>Viridiplantae</taxon>
        <taxon>Streptophyta</taxon>
        <taxon>Embryophyta</taxon>
        <taxon>Tracheophyta</taxon>
        <taxon>Spermatophyta</taxon>
        <taxon>Magnoliopsida</taxon>
        <taxon>eudicotyledons</taxon>
        <taxon>Gunneridae</taxon>
        <taxon>Pentapetalae</taxon>
        <taxon>asterids</taxon>
        <taxon>Ericales</taxon>
        <taxon>Theaceae</taxon>
        <taxon>Camellia</taxon>
    </lineage>
</organism>
<name>A0ACC0IG50_9ERIC</name>
<reference evidence="1 2" key="1">
    <citation type="journal article" date="2022" name="Plant J.">
        <title>Chromosome-level genome of Camellia lanceoleosa provides a valuable resource for understanding genome evolution and self-incompatibility.</title>
        <authorList>
            <person name="Gong W."/>
            <person name="Xiao S."/>
            <person name="Wang L."/>
            <person name="Liao Z."/>
            <person name="Chang Y."/>
            <person name="Mo W."/>
            <person name="Hu G."/>
            <person name="Li W."/>
            <person name="Zhao G."/>
            <person name="Zhu H."/>
            <person name="Hu X."/>
            <person name="Ji K."/>
            <person name="Xiang X."/>
            <person name="Song Q."/>
            <person name="Yuan D."/>
            <person name="Jin S."/>
            <person name="Zhang L."/>
        </authorList>
    </citation>
    <scope>NUCLEOTIDE SEQUENCE [LARGE SCALE GENOMIC DNA]</scope>
    <source>
        <strain evidence="1">SQ_2022a</strain>
    </source>
</reference>
<sequence>MASMRSEEADCRRIRSIVKDMVTDSPLIYPSMDLLRILFWNCRGADNNNFKRNLTEIVRAHKPEILILMETKVPFSKMGNFFNRLGFTASTIVDPIGRVGGIWIVWDTSQVNVRASSVNSQAIHATIHKEDYDE</sequence>
<protein>
    <submittedName>
        <fullName evidence="1">Uncharacterized protein</fullName>
    </submittedName>
</protein>
<proteinExistence type="predicted"/>